<dbReference type="EMBL" id="BNJQ01000013">
    <property type="protein sequence ID" value="GHP06690.1"/>
    <property type="molecule type" value="Genomic_DNA"/>
</dbReference>
<reference evidence="3" key="1">
    <citation type="submission" date="2020-10" db="EMBL/GenBank/DDBJ databases">
        <title>Unveiling of a novel bifunctional photoreceptor, Dualchrome1, isolated from a cosmopolitan green alga.</title>
        <authorList>
            <person name="Suzuki S."/>
            <person name="Kawachi M."/>
        </authorList>
    </citation>
    <scope>NUCLEOTIDE SEQUENCE</scope>
    <source>
        <strain evidence="3">NIES 2893</strain>
    </source>
</reference>
<proteinExistence type="predicted"/>
<name>A0A830HLK3_9CHLO</name>
<evidence type="ECO:0000313" key="3">
    <source>
        <dbReference type="EMBL" id="GHP06690.1"/>
    </source>
</evidence>
<feature type="coiled-coil region" evidence="1">
    <location>
        <begin position="228"/>
        <end position="269"/>
    </location>
</feature>
<feature type="region of interest" description="Disordered" evidence="2">
    <location>
        <begin position="535"/>
        <end position="563"/>
    </location>
</feature>
<accession>A0A830HLK3</accession>
<feature type="compositionally biased region" description="Basic and acidic residues" evidence="2">
    <location>
        <begin position="638"/>
        <end position="651"/>
    </location>
</feature>
<protein>
    <submittedName>
        <fullName evidence="3">Uncharacterized protein</fullName>
    </submittedName>
</protein>
<comment type="caution">
    <text evidence="3">The sequence shown here is derived from an EMBL/GenBank/DDBJ whole genome shotgun (WGS) entry which is preliminary data.</text>
</comment>
<organism evidence="3 4">
    <name type="scientific">Pycnococcus provasolii</name>
    <dbReference type="NCBI Taxonomy" id="41880"/>
    <lineage>
        <taxon>Eukaryota</taxon>
        <taxon>Viridiplantae</taxon>
        <taxon>Chlorophyta</taxon>
        <taxon>Pseudoscourfieldiophyceae</taxon>
        <taxon>Pseudoscourfieldiales</taxon>
        <taxon>Pycnococcaceae</taxon>
        <taxon>Pycnococcus</taxon>
    </lineage>
</organism>
<keyword evidence="1" id="KW-0175">Coiled coil</keyword>
<feature type="coiled-coil region" evidence="1">
    <location>
        <begin position="161"/>
        <end position="195"/>
    </location>
</feature>
<gene>
    <name evidence="3" type="ORF">PPROV_000543500</name>
</gene>
<feature type="compositionally biased region" description="Pro residues" evidence="2">
    <location>
        <begin position="923"/>
        <end position="932"/>
    </location>
</feature>
<dbReference type="Proteomes" id="UP000660262">
    <property type="component" value="Unassembled WGS sequence"/>
</dbReference>
<feature type="region of interest" description="Disordered" evidence="2">
    <location>
        <begin position="714"/>
        <end position="736"/>
    </location>
</feature>
<feature type="compositionally biased region" description="Polar residues" evidence="2">
    <location>
        <begin position="718"/>
        <end position="727"/>
    </location>
</feature>
<evidence type="ECO:0000256" key="2">
    <source>
        <dbReference type="SAM" id="MobiDB-lite"/>
    </source>
</evidence>
<feature type="coiled-coil region" evidence="1">
    <location>
        <begin position="303"/>
        <end position="330"/>
    </location>
</feature>
<sequence length="985" mass="107188">MATGSQVGTRKNLGLSPPFPLLLLRREKGGNGRLAERCRSFPSLSSLPTSQFTQVSATCAMPGLTQNIPTSGIRRLEASLDALANRYNERDIAAAEAEASRAAAAAAEASAQVDDLRGRLGRAERALAPFGGVEHAVTSLSMAQDIVAHAQSEARRRTVDVERAEGRLAASEEEVAHLRERIVALEEELMDADAAGRALAARLTATTTPSAPTPTTITHTSTWAGKQLDAATRRADIAERQVREKDARVVQLEAERSSLEIEVESRRKRETAAQAASEDALREVEALRKQAAAAAACSQSEEAAELAKQLEEMRADIAESKRAAADKDEQHQTEYKKRTKEVEDLRTLFDQAKLDTRRAKEDSAAERSELEQRVMAREKAAESAAKSGSKEAKELEARVVTAEAKAKEALEKVAHAEAKEAAARGEAAEMSVERNALAKAKVDAEAQRDEAKATADQAATGHAEVLGKFKERVKQLQGSCEEAKANAQKATAEKAALQEQMNELEARLRAADQAATDGDNETRERYEQRISDLKAELGHERERSERLEKVADKKSRGGEKEVGDLQGKLRLLEERIADLDAARSKAEAESDRYKSMANESSRKDNEDLKAMSVRLFQLETELAEATKSAERAQAVDSESERLRERIATLERELEENERNASAAVKQAEESSQGTAKALEALRAKHASLNEQLAAESSRVESLEEEKYGLIEEIEQARESASSSGSHEQNLREQLASAESRMKQIEEEKYGLAAELESWESRMKQVEEEKYGLAAELEAAEQAKKPPPPPPPRKPAMELDSSSMCIRGMFLAPKSKSGEGMPVPLCECNVRISGQGIQLEAADLKSSGAKTLSNRKDAFSLFELAQFAVNSESGTFIFEVPSDNGSTAYGIQVTPATSQAIQKVVMCFIEEKMEQMNGGKSPASRPPPPPPPREQPDYSSNVQSAAGAVLDSTSSAEDAESSAKKKFSLRRAIGMRGKSKHDESTS</sequence>
<evidence type="ECO:0000256" key="1">
    <source>
        <dbReference type="SAM" id="Coils"/>
    </source>
</evidence>
<dbReference type="AlphaFoldDB" id="A0A830HLK3"/>
<feature type="region of interest" description="Disordered" evidence="2">
    <location>
        <begin position="625"/>
        <end position="677"/>
    </location>
</feature>
<feature type="coiled-coil region" evidence="1">
    <location>
        <begin position="92"/>
        <end position="126"/>
    </location>
</feature>
<feature type="region of interest" description="Disordered" evidence="2">
    <location>
        <begin position="580"/>
        <end position="607"/>
    </location>
</feature>
<evidence type="ECO:0000313" key="4">
    <source>
        <dbReference type="Proteomes" id="UP000660262"/>
    </source>
</evidence>
<feature type="region of interest" description="Disordered" evidence="2">
    <location>
        <begin position="914"/>
        <end position="985"/>
    </location>
</feature>
<keyword evidence="4" id="KW-1185">Reference proteome</keyword>